<keyword evidence="4" id="KW-1185">Reference proteome</keyword>
<dbReference type="RefSeq" id="WP_307157608.1">
    <property type="nucleotide sequence ID" value="NZ_JAUSWH010000004.1"/>
</dbReference>
<sequence length="193" mass="20848">MSARPFRFGPLPRLLRCFLRDRSGMGAVEFAIVVPILLVLYLSAFELTVALSVSKRATASAGAIADIVARQTSVTKSFLATMPDVLTAMFVPFKTTGYTMKITGIKIDSNTQATVSWSWAQDGSKPYAVGSSVTMPTGMAVANSFFIHAEVTVPHQLVTYLPGLAGSTAATITLGDDYYYRQRRNEDLACSDC</sequence>
<dbReference type="Pfam" id="PF07811">
    <property type="entry name" value="TadE"/>
    <property type="match status" value="1"/>
</dbReference>
<dbReference type="InterPro" id="IPR012495">
    <property type="entry name" value="TadE-like_dom"/>
</dbReference>
<name>A0ABU0IDY8_9HYPH</name>
<comment type="caution">
    <text evidence="3">The sequence shown here is derived from an EMBL/GenBank/DDBJ whole genome shotgun (WGS) entry which is preliminary data.</text>
</comment>
<accession>A0ABU0IDY8</accession>
<evidence type="ECO:0000256" key="1">
    <source>
        <dbReference type="SAM" id="Phobius"/>
    </source>
</evidence>
<dbReference type="Proteomes" id="UP001235269">
    <property type="component" value="Unassembled WGS sequence"/>
</dbReference>
<proteinExistence type="predicted"/>
<keyword evidence="1" id="KW-0812">Transmembrane</keyword>
<evidence type="ECO:0000313" key="3">
    <source>
        <dbReference type="EMBL" id="MDQ0455424.1"/>
    </source>
</evidence>
<protein>
    <submittedName>
        <fullName evidence="3">Flp pilus assembly protein TadG</fullName>
    </submittedName>
</protein>
<dbReference type="EMBL" id="JAUSWH010000004">
    <property type="protein sequence ID" value="MDQ0455424.1"/>
    <property type="molecule type" value="Genomic_DNA"/>
</dbReference>
<keyword evidence="1" id="KW-1133">Transmembrane helix</keyword>
<evidence type="ECO:0000259" key="2">
    <source>
        <dbReference type="Pfam" id="PF07811"/>
    </source>
</evidence>
<gene>
    <name evidence="3" type="ORF">QO005_001758</name>
</gene>
<keyword evidence="1" id="KW-0472">Membrane</keyword>
<feature type="transmembrane region" description="Helical" evidence="1">
    <location>
        <begin position="30"/>
        <end position="51"/>
    </location>
</feature>
<organism evidence="3 4">
    <name type="scientific">Rhizobium paknamense</name>
    <dbReference type="NCBI Taxonomy" id="1206817"/>
    <lineage>
        <taxon>Bacteria</taxon>
        <taxon>Pseudomonadati</taxon>
        <taxon>Pseudomonadota</taxon>
        <taxon>Alphaproteobacteria</taxon>
        <taxon>Hyphomicrobiales</taxon>
        <taxon>Rhizobiaceae</taxon>
        <taxon>Rhizobium/Agrobacterium group</taxon>
        <taxon>Rhizobium</taxon>
    </lineage>
</organism>
<reference evidence="3 4" key="1">
    <citation type="submission" date="2023-07" db="EMBL/GenBank/DDBJ databases">
        <title>Genomic Encyclopedia of Type Strains, Phase IV (KMG-IV): sequencing the most valuable type-strain genomes for metagenomic binning, comparative biology and taxonomic classification.</title>
        <authorList>
            <person name="Goeker M."/>
        </authorList>
    </citation>
    <scope>NUCLEOTIDE SEQUENCE [LARGE SCALE GENOMIC DNA]</scope>
    <source>
        <strain evidence="3 4">DSM 100301</strain>
    </source>
</reference>
<feature type="domain" description="TadE-like" evidence="2">
    <location>
        <begin position="24"/>
        <end position="63"/>
    </location>
</feature>
<evidence type="ECO:0000313" key="4">
    <source>
        <dbReference type="Proteomes" id="UP001235269"/>
    </source>
</evidence>